<evidence type="ECO:0000313" key="2">
    <source>
        <dbReference type="Proteomes" id="UP000004105"/>
    </source>
</evidence>
<reference evidence="1 2" key="1">
    <citation type="submission" date="2011-02" db="EMBL/GenBank/DDBJ databases">
        <authorList>
            <person name="Muzny D."/>
            <person name="Qin X."/>
            <person name="Deng J."/>
            <person name="Jiang H."/>
            <person name="Liu Y."/>
            <person name="Qu J."/>
            <person name="Song X.-Z."/>
            <person name="Zhang L."/>
            <person name="Thornton R."/>
            <person name="Coyle M."/>
            <person name="Francisco L."/>
            <person name="Jackson L."/>
            <person name="Javaid M."/>
            <person name="Korchina V."/>
            <person name="Kovar C."/>
            <person name="Mata R."/>
            <person name="Mathew T."/>
            <person name="Ngo R."/>
            <person name="Nguyen L."/>
            <person name="Nguyen N."/>
            <person name="Okwuonu G."/>
            <person name="Ongeri F."/>
            <person name="Pham C."/>
            <person name="Simmons D."/>
            <person name="Wilczek-Boney K."/>
            <person name="Hale W."/>
            <person name="Jakkamsetti A."/>
            <person name="Pham P."/>
            <person name="Ruth R."/>
            <person name="San Lucas F."/>
            <person name="Warren J."/>
            <person name="Zhang J."/>
            <person name="Zhao Z."/>
            <person name="Zhou C."/>
            <person name="Zhu D."/>
            <person name="Lee S."/>
            <person name="Bess C."/>
            <person name="Blankenburg K."/>
            <person name="Forbes L."/>
            <person name="Fu Q."/>
            <person name="Gubbala S."/>
            <person name="Hirani K."/>
            <person name="Jayaseelan J.C."/>
            <person name="Lara F."/>
            <person name="Munidasa M."/>
            <person name="Palculict T."/>
            <person name="Patil S."/>
            <person name="Pu L.-L."/>
            <person name="Saada N."/>
            <person name="Tang L."/>
            <person name="Weissenberger G."/>
            <person name="Zhu Y."/>
            <person name="Hemphill L."/>
            <person name="Shang Y."/>
            <person name="Youmans B."/>
            <person name="Ayvaz T."/>
            <person name="Ross M."/>
            <person name="Santibanez J."/>
            <person name="Aqrawi P."/>
            <person name="Gross S."/>
            <person name="Joshi V."/>
            <person name="Fowler G."/>
            <person name="Nazareth L."/>
            <person name="Reid J."/>
            <person name="Worley K."/>
            <person name="Petrosino J."/>
            <person name="Highlander S."/>
            <person name="Gibbs R."/>
        </authorList>
    </citation>
    <scope>NUCLEOTIDE SEQUENCE [LARGE SCALE GENOMIC DNA]</scope>
    <source>
        <strain evidence="1 2">ATCC BAA-1200</strain>
    </source>
</reference>
<dbReference type="AlphaFoldDB" id="F2B8I2"/>
<accession>F2B8I2</accession>
<evidence type="ECO:0000313" key="1">
    <source>
        <dbReference type="EMBL" id="EGF12277.1"/>
    </source>
</evidence>
<gene>
    <name evidence="1" type="ORF">HMPREF9123_0066</name>
</gene>
<proteinExistence type="predicted"/>
<dbReference type="HOGENOM" id="CLU_2274342_0_0_4"/>
<organism evidence="1 2">
    <name type="scientific">Neisseria bacilliformis ATCC BAA-1200</name>
    <dbReference type="NCBI Taxonomy" id="888742"/>
    <lineage>
        <taxon>Bacteria</taxon>
        <taxon>Pseudomonadati</taxon>
        <taxon>Pseudomonadota</taxon>
        <taxon>Betaproteobacteria</taxon>
        <taxon>Neisseriales</taxon>
        <taxon>Neisseriaceae</taxon>
        <taxon>Neisseria</taxon>
    </lineage>
</organism>
<dbReference type="EMBL" id="AFAY01000002">
    <property type="protein sequence ID" value="EGF12277.1"/>
    <property type="molecule type" value="Genomic_DNA"/>
</dbReference>
<keyword evidence="2" id="KW-1185">Reference proteome</keyword>
<dbReference type="Proteomes" id="UP000004105">
    <property type="component" value="Unassembled WGS sequence"/>
</dbReference>
<sequence>MPMLWSFGNILTWTEAKRLSRFVAVARSEHIALGRIFRIVGIAADIAPFEHLLVRCALVVTGNAMVAKAVSAPSFCDNLVGIMVQFLNAIVHFGRYLVQRIV</sequence>
<comment type="caution">
    <text evidence="1">The sequence shown here is derived from an EMBL/GenBank/DDBJ whole genome shotgun (WGS) entry which is preliminary data.</text>
</comment>
<protein>
    <submittedName>
        <fullName evidence="1">Uncharacterized protein</fullName>
    </submittedName>
</protein>
<name>F2B8I2_9NEIS</name>